<keyword evidence="3" id="KW-1185">Reference proteome</keyword>
<dbReference type="AlphaFoldDB" id="A0AAD9X2K1"/>
<reference evidence="2" key="1">
    <citation type="journal article" date="2023" name="Plant J.">
        <title>Genome sequences and population genomics provide insights into the demographic history, inbreeding, and mutation load of two 'living fossil' tree species of Dipteronia.</title>
        <authorList>
            <person name="Feng Y."/>
            <person name="Comes H.P."/>
            <person name="Chen J."/>
            <person name="Zhu S."/>
            <person name="Lu R."/>
            <person name="Zhang X."/>
            <person name="Li P."/>
            <person name="Qiu J."/>
            <person name="Olsen K.M."/>
            <person name="Qiu Y."/>
        </authorList>
    </citation>
    <scope>NUCLEOTIDE SEQUENCE</scope>
    <source>
        <strain evidence="2">KIB01</strain>
    </source>
</reference>
<feature type="region of interest" description="Disordered" evidence="1">
    <location>
        <begin position="189"/>
        <end position="213"/>
    </location>
</feature>
<protein>
    <submittedName>
        <fullName evidence="2">Uncharacterized protein</fullName>
    </submittedName>
</protein>
<name>A0AAD9X2K1_9ROSI</name>
<dbReference type="PANTHER" id="PTHR48435:SF1">
    <property type="entry name" value="POLYPROTEIN"/>
    <property type="match status" value="1"/>
</dbReference>
<evidence type="ECO:0000256" key="1">
    <source>
        <dbReference type="SAM" id="MobiDB-lite"/>
    </source>
</evidence>
<gene>
    <name evidence="2" type="ORF">Ddye_011449</name>
</gene>
<accession>A0AAD9X2K1</accession>
<sequence>MIPNSYMTTLHHQIAYRLQDHALDLPIPGHTRDTISIKVEREDEVPTIIQIPKQLPREKLTEIMPLKWITNYEKALQNTTSVVATDTKFVKLSDGSIQTTYEQISTSAIQVTSTPAIEATPSTSSSSAPSVFQVLMIRPVTSEKEIPIHCFEYDRTPVYTDKINSHFIWDVDPEMCDTDCECRTYSKPIRSSCKPTSPPRDPKDPDSPWNGLLPIKNKPLSIYDRALQILKDEGLLPDEPNEPE</sequence>
<evidence type="ECO:0000313" key="2">
    <source>
        <dbReference type="EMBL" id="KAK2651593.1"/>
    </source>
</evidence>
<organism evidence="2 3">
    <name type="scientific">Dipteronia dyeriana</name>
    <dbReference type="NCBI Taxonomy" id="168575"/>
    <lineage>
        <taxon>Eukaryota</taxon>
        <taxon>Viridiplantae</taxon>
        <taxon>Streptophyta</taxon>
        <taxon>Embryophyta</taxon>
        <taxon>Tracheophyta</taxon>
        <taxon>Spermatophyta</taxon>
        <taxon>Magnoliopsida</taxon>
        <taxon>eudicotyledons</taxon>
        <taxon>Gunneridae</taxon>
        <taxon>Pentapetalae</taxon>
        <taxon>rosids</taxon>
        <taxon>malvids</taxon>
        <taxon>Sapindales</taxon>
        <taxon>Sapindaceae</taxon>
        <taxon>Hippocastanoideae</taxon>
        <taxon>Acereae</taxon>
        <taxon>Dipteronia</taxon>
    </lineage>
</organism>
<proteinExistence type="predicted"/>
<dbReference type="EMBL" id="JANJYI010000004">
    <property type="protein sequence ID" value="KAK2651593.1"/>
    <property type="molecule type" value="Genomic_DNA"/>
</dbReference>
<dbReference type="InterPro" id="IPR053098">
    <property type="entry name" value="Petuviruses_polyprotein"/>
</dbReference>
<evidence type="ECO:0000313" key="3">
    <source>
        <dbReference type="Proteomes" id="UP001280121"/>
    </source>
</evidence>
<comment type="caution">
    <text evidence="2">The sequence shown here is derived from an EMBL/GenBank/DDBJ whole genome shotgun (WGS) entry which is preliminary data.</text>
</comment>
<dbReference type="Proteomes" id="UP001280121">
    <property type="component" value="Unassembled WGS sequence"/>
</dbReference>
<dbReference type="PANTHER" id="PTHR48435">
    <property type="entry name" value="POLYPROTEIN"/>
    <property type="match status" value="1"/>
</dbReference>